<evidence type="ECO:0000256" key="1">
    <source>
        <dbReference type="ARBA" id="ARBA00022801"/>
    </source>
</evidence>
<feature type="domain" description="Response regulatory" evidence="3">
    <location>
        <begin position="3"/>
        <end position="120"/>
    </location>
</feature>
<dbReference type="EMBL" id="FQWD01000007">
    <property type="protein sequence ID" value="SHH22471.1"/>
    <property type="molecule type" value="Genomic_DNA"/>
</dbReference>
<keyword evidence="1" id="KW-0378">Hydrolase</keyword>
<dbReference type="STRING" id="634436.SAMN05216361_4081"/>
<dbReference type="GO" id="GO:0000160">
    <property type="term" value="P:phosphorelay signal transduction system"/>
    <property type="evidence" value="ECO:0007669"/>
    <property type="project" value="InterPro"/>
</dbReference>
<dbReference type="InterPro" id="IPR001932">
    <property type="entry name" value="PPM-type_phosphatase-like_dom"/>
</dbReference>
<keyword evidence="5" id="KW-1185">Reference proteome</keyword>
<dbReference type="Gene3D" id="3.60.40.10">
    <property type="entry name" value="PPM-type phosphatase domain"/>
    <property type="match status" value="1"/>
</dbReference>
<dbReference type="GO" id="GO:0016301">
    <property type="term" value="F:kinase activity"/>
    <property type="evidence" value="ECO:0007669"/>
    <property type="project" value="UniProtKB-KW"/>
</dbReference>
<dbReference type="SMART" id="SM00448">
    <property type="entry name" value="REC"/>
    <property type="match status" value="1"/>
</dbReference>
<dbReference type="Pfam" id="PF13581">
    <property type="entry name" value="HATPase_c_2"/>
    <property type="match status" value="1"/>
</dbReference>
<proteinExistence type="predicted"/>
<dbReference type="AlphaFoldDB" id="A0A1M5R8A8"/>
<organism evidence="4 5">
    <name type="scientific">Marisediminitalea aggregata</name>
    <dbReference type="NCBI Taxonomy" id="634436"/>
    <lineage>
        <taxon>Bacteria</taxon>
        <taxon>Pseudomonadati</taxon>
        <taxon>Pseudomonadota</taxon>
        <taxon>Gammaproteobacteria</taxon>
        <taxon>Alteromonadales</taxon>
        <taxon>Alteromonadaceae</taxon>
        <taxon>Marisediminitalea</taxon>
    </lineage>
</organism>
<dbReference type="Gene3D" id="3.30.565.10">
    <property type="entry name" value="Histidine kinase-like ATPase, C-terminal domain"/>
    <property type="match status" value="1"/>
</dbReference>
<name>A0A1M5R8A8_9ALTE</name>
<dbReference type="PROSITE" id="PS50110">
    <property type="entry name" value="RESPONSE_REGULATORY"/>
    <property type="match status" value="1"/>
</dbReference>
<dbReference type="InterPro" id="IPR036457">
    <property type="entry name" value="PPM-type-like_dom_sf"/>
</dbReference>
<dbReference type="SUPFAM" id="SSF52172">
    <property type="entry name" value="CheY-like"/>
    <property type="match status" value="1"/>
</dbReference>
<evidence type="ECO:0000313" key="4">
    <source>
        <dbReference type="EMBL" id="SHH22471.1"/>
    </source>
</evidence>
<dbReference type="RefSeq" id="WP_073325022.1">
    <property type="nucleotide sequence ID" value="NZ_FQWD01000007.1"/>
</dbReference>
<dbReference type="CDD" id="cd16936">
    <property type="entry name" value="HATPase_RsbW-like"/>
    <property type="match status" value="1"/>
</dbReference>
<dbReference type="InterPro" id="IPR036890">
    <property type="entry name" value="HATPase_C_sf"/>
</dbReference>
<dbReference type="Gene3D" id="3.40.50.2300">
    <property type="match status" value="1"/>
</dbReference>
<dbReference type="PANTHER" id="PTHR43156">
    <property type="entry name" value="STAGE II SPORULATION PROTEIN E-RELATED"/>
    <property type="match status" value="1"/>
</dbReference>
<gene>
    <name evidence="4" type="ORF">SAMN05216361_4081</name>
</gene>
<dbReference type="InterPro" id="IPR011006">
    <property type="entry name" value="CheY-like_superfamily"/>
</dbReference>
<dbReference type="OrthoDB" id="9811749at2"/>
<dbReference type="Pfam" id="PF07228">
    <property type="entry name" value="SpoIIE"/>
    <property type="match status" value="1"/>
</dbReference>
<dbReference type="GO" id="GO:0016791">
    <property type="term" value="F:phosphatase activity"/>
    <property type="evidence" value="ECO:0007669"/>
    <property type="project" value="TreeGrafter"/>
</dbReference>
<accession>A0A1M5R8A8</accession>
<keyword evidence="4" id="KW-0808">Transferase</keyword>
<dbReference type="InterPro" id="IPR052016">
    <property type="entry name" value="Bact_Sigma-Reg"/>
</dbReference>
<dbReference type="InterPro" id="IPR001789">
    <property type="entry name" value="Sig_transdc_resp-reg_receiver"/>
</dbReference>
<dbReference type="Pfam" id="PF00072">
    <property type="entry name" value="Response_reg"/>
    <property type="match status" value="1"/>
</dbReference>
<evidence type="ECO:0000256" key="2">
    <source>
        <dbReference type="PROSITE-ProRule" id="PRU00169"/>
    </source>
</evidence>
<dbReference type="Proteomes" id="UP000184520">
    <property type="component" value="Unassembled WGS sequence"/>
</dbReference>
<evidence type="ECO:0000259" key="3">
    <source>
        <dbReference type="PROSITE" id="PS50110"/>
    </source>
</evidence>
<dbReference type="SUPFAM" id="SSF55874">
    <property type="entry name" value="ATPase domain of HSP90 chaperone/DNA topoisomerase II/histidine kinase"/>
    <property type="match status" value="1"/>
</dbReference>
<dbReference type="SMART" id="SM00331">
    <property type="entry name" value="PP2C_SIG"/>
    <property type="match status" value="1"/>
</dbReference>
<feature type="modified residue" description="4-aspartylphosphate" evidence="2">
    <location>
        <position position="53"/>
    </location>
</feature>
<sequence length="550" mass="60973">MFRILIVDDEVINRAMLVQMLNDTGYVHCVEAEDGEKALALAEQYPPDLVLLDVVMPGMSGLDVAPKLKALSPDCYLPILFITALDDQESLVACLAAGGDDFVSKPFDRLILTAKIKAHERSRRMGLELAEKNHSLRLVQQDVERNHRIVEHIFANALDSSDTLNDYFNYYIQPETQFNGDVLLCEKSPSGGVYLFVGDFTGHGLASAIGAIPVSQAFVRMTEKGLSVSEIAIRLNRILLSFLPADMFCVAAIIEIDSSGTRFSIWNGGLPRIVLRDAMGKIQHRLDSRHMPLGVLSEKEFEHDVDIVEANEDDMLLVYTDGLMETLHPEQGLLGEEGVEQWFSEGGINSARQFVELAKVYRLGQPAKDDMTIVLFRCEPFMFDNHVARTHTALLPFELKFTLGKAHLQSQNVVDTFIQRLGHVEGLESARSELYTVVTELVNNAIDHGVLQLNSSLKKDPNAFETYYAERSARIEALEQGEVSVSMHCDPDLRLLTIKVSDSGAGYDVSQIAPSDDEDTFGRGLQLVQAICESVQVTDSGRCTVATMAF</sequence>
<dbReference type="InterPro" id="IPR003594">
    <property type="entry name" value="HATPase_dom"/>
</dbReference>
<keyword evidence="4" id="KW-0418">Kinase</keyword>
<protein>
    <submittedName>
        <fullName evidence="4">Histidine kinase-like ATPase domain-containing protein</fullName>
    </submittedName>
</protein>
<keyword evidence="2" id="KW-0597">Phosphoprotein</keyword>
<evidence type="ECO:0000313" key="5">
    <source>
        <dbReference type="Proteomes" id="UP000184520"/>
    </source>
</evidence>
<reference evidence="5" key="1">
    <citation type="submission" date="2016-11" db="EMBL/GenBank/DDBJ databases">
        <authorList>
            <person name="Varghese N."/>
            <person name="Submissions S."/>
        </authorList>
    </citation>
    <scope>NUCLEOTIDE SEQUENCE [LARGE SCALE GENOMIC DNA]</scope>
    <source>
        <strain evidence="5">CGMCC 1.8995</strain>
    </source>
</reference>
<dbReference type="PANTHER" id="PTHR43156:SF2">
    <property type="entry name" value="STAGE II SPORULATION PROTEIN E"/>
    <property type="match status" value="1"/>
</dbReference>
<dbReference type="SUPFAM" id="SSF81606">
    <property type="entry name" value="PP2C-like"/>
    <property type="match status" value="1"/>
</dbReference>